<sequence>MIRAELQRPWLIARLDRPMRLLSHAPFGAGYVTGQTVLWREVRNADLPQDFDAEAWIPAEMARAPAPGEVGMLTSRDVSSWRQAAAEAEGAGAEALVTLGLSNAEAVGTRLPWHSADFGTVNILVACSVPLTEAAQLEALTIAVQARTAAIIDLGLELSSGRATGTGTDCIVLACPAGAGRYAGLHTAAGEVVGRAVREAVSLAGRDWLGWREAALAARSARQSA</sequence>
<evidence type="ECO:0000313" key="1">
    <source>
        <dbReference type="EMBL" id="MCB5410653.1"/>
    </source>
</evidence>
<dbReference type="InterPro" id="IPR002808">
    <property type="entry name" value="AdoCbi_amidolase"/>
</dbReference>
<dbReference type="Proteomes" id="UP001198571">
    <property type="component" value="Unassembled WGS sequence"/>
</dbReference>
<dbReference type="InterPro" id="IPR052209">
    <property type="entry name" value="CbiZ"/>
</dbReference>
<organism evidence="1 2">
    <name type="scientific">Pseudogemmobacter faecipullorum</name>
    <dbReference type="NCBI Taxonomy" id="2755041"/>
    <lineage>
        <taxon>Bacteria</taxon>
        <taxon>Pseudomonadati</taxon>
        <taxon>Pseudomonadota</taxon>
        <taxon>Alphaproteobacteria</taxon>
        <taxon>Rhodobacterales</taxon>
        <taxon>Paracoccaceae</taxon>
        <taxon>Pseudogemmobacter</taxon>
    </lineage>
</organism>
<accession>A0ABS8CNA5</accession>
<dbReference type="PANTHER" id="PTHR35336">
    <property type="entry name" value="ADENOSYLCOBINAMIDE AMIDOHYDROLASE"/>
    <property type="match status" value="1"/>
</dbReference>
<keyword evidence="2" id="KW-1185">Reference proteome</keyword>
<proteinExistence type="predicted"/>
<reference evidence="1 2" key="1">
    <citation type="submission" date="2020-07" db="EMBL/GenBank/DDBJ databases">
        <title>Pseudogemmobacter sp. nov., isolated from poultry manure in Taiwan.</title>
        <authorList>
            <person name="Lin S.-Y."/>
            <person name="Tang Y.-S."/>
            <person name="Young C.-C."/>
        </authorList>
    </citation>
    <scope>NUCLEOTIDE SEQUENCE [LARGE SCALE GENOMIC DNA]</scope>
    <source>
        <strain evidence="1 2">CC-YST710</strain>
    </source>
</reference>
<dbReference type="Pfam" id="PF01955">
    <property type="entry name" value="CbiZ"/>
    <property type="match status" value="1"/>
</dbReference>
<protein>
    <submittedName>
        <fullName evidence="1">Adenosylcobinamide amidohydrolase</fullName>
    </submittedName>
</protein>
<dbReference type="RefSeq" id="WP_226935729.1">
    <property type="nucleotide sequence ID" value="NZ_JACDXX010000009.1"/>
</dbReference>
<gene>
    <name evidence="1" type="ORF">H0485_11670</name>
</gene>
<name>A0ABS8CNA5_9RHOB</name>
<comment type="caution">
    <text evidence="1">The sequence shown here is derived from an EMBL/GenBank/DDBJ whole genome shotgun (WGS) entry which is preliminary data.</text>
</comment>
<dbReference type="PANTHER" id="PTHR35336:SF5">
    <property type="entry name" value="ADENOSYLCOBINAMIDE AMIDOHYDROLASE"/>
    <property type="match status" value="1"/>
</dbReference>
<evidence type="ECO:0000313" key="2">
    <source>
        <dbReference type="Proteomes" id="UP001198571"/>
    </source>
</evidence>
<dbReference type="EMBL" id="JACDXX010000009">
    <property type="protein sequence ID" value="MCB5410653.1"/>
    <property type="molecule type" value="Genomic_DNA"/>
</dbReference>